<name>A0A7M5V3Y4_9CNID</name>
<organism evidence="1 2">
    <name type="scientific">Clytia hemisphaerica</name>
    <dbReference type="NCBI Taxonomy" id="252671"/>
    <lineage>
        <taxon>Eukaryota</taxon>
        <taxon>Metazoa</taxon>
        <taxon>Cnidaria</taxon>
        <taxon>Hydrozoa</taxon>
        <taxon>Hydroidolina</taxon>
        <taxon>Leptothecata</taxon>
        <taxon>Obeliida</taxon>
        <taxon>Clytiidae</taxon>
        <taxon>Clytia</taxon>
    </lineage>
</organism>
<dbReference type="AlphaFoldDB" id="A0A7M5V3Y4"/>
<accession>A0A7M5V3Y4</accession>
<dbReference type="OrthoDB" id="6037214at2759"/>
<reference evidence="1" key="1">
    <citation type="submission" date="2021-01" db="UniProtKB">
        <authorList>
            <consortium name="EnsemblMetazoa"/>
        </authorList>
    </citation>
    <scope>IDENTIFICATION</scope>
</reference>
<dbReference type="EnsemblMetazoa" id="CLYHEMT005707.1">
    <property type="protein sequence ID" value="CLYHEMP005707.1"/>
    <property type="gene ID" value="CLYHEMG005707"/>
</dbReference>
<evidence type="ECO:0000313" key="2">
    <source>
        <dbReference type="Proteomes" id="UP000594262"/>
    </source>
</evidence>
<sequence length="183" mass="21619">MNQNHQSNTIEESSDFADHFRQRGWTLPSKRREKMHPDIELGSSPPKNFLIQKGDDGYYTLDGKQVHSWSSLNDLLHVSHFENDEFQIRDSFHKASALINNDNIFEAIETMESVRFDQLWIDRIVELIKDDMSLTRTDEWSEAIFNCPKTMSVLQHFLIQRMRKEKVRIPTARRNGIKRKETV</sequence>
<dbReference type="Proteomes" id="UP000594262">
    <property type="component" value="Unplaced"/>
</dbReference>
<protein>
    <submittedName>
        <fullName evidence="1">Uncharacterized protein</fullName>
    </submittedName>
</protein>
<evidence type="ECO:0000313" key="1">
    <source>
        <dbReference type="EnsemblMetazoa" id="CLYHEMP005707.1"/>
    </source>
</evidence>
<keyword evidence="2" id="KW-1185">Reference proteome</keyword>
<proteinExistence type="predicted"/>